<protein>
    <submittedName>
        <fullName evidence="2">Neurochondrin</fullName>
    </submittedName>
</protein>
<name>A0A915BC58_PARUN</name>
<accession>A0A915BC58</accession>
<reference evidence="2" key="1">
    <citation type="submission" date="2022-11" db="UniProtKB">
        <authorList>
            <consortium name="WormBaseParasite"/>
        </authorList>
    </citation>
    <scope>IDENTIFICATION</scope>
</reference>
<evidence type="ECO:0000313" key="2">
    <source>
        <dbReference type="WBParaSite" id="PgR034_g009_t02"/>
    </source>
</evidence>
<keyword evidence="1" id="KW-1185">Reference proteome</keyword>
<dbReference type="Proteomes" id="UP000887569">
    <property type="component" value="Unplaced"/>
</dbReference>
<dbReference type="AlphaFoldDB" id="A0A915BC58"/>
<proteinExistence type="predicted"/>
<organism evidence="1 2">
    <name type="scientific">Parascaris univalens</name>
    <name type="common">Nematode worm</name>
    <dbReference type="NCBI Taxonomy" id="6257"/>
    <lineage>
        <taxon>Eukaryota</taxon>
        <taxon>Metazoa</taxon>
        <taxon>Ecdysozoa</taxon>
        <taxon>Nematoda</taxon>
        <taxon>Chromadorea</taxon>
        <taxon>Rhabditida</taxon>
        <taxon>Spirurina</taxon>
        <taxon>Ascaridomorpha</taxon>
        <taxon>Ascaridoidea</taxon>
        <taxon>Ascarididae</taxon>
        <taxon>Parascaris</taxon>
    </lineage>
</organism>
<evidence type="ECO:0000313" key="1">
    <source>
        <dbReference type="Proteomes" id="UP000887569"/>
    </source>
</evidence>
<dbReference type="WBParaSite" id="PgR034_g009_t02">
    <property type="protein sequence ID" value="PgR034_g009_t02"/>
    <property type="gene ID" value="PgR034_g009"/>
</dbReference>
<sequence length="480" mass="54144">MKQSGSSSSAVMPQSEVKRGNFSTLLQNFRSGAQTDIAACCRLLAACNCDRHFLLAFAYLPEMLKLRPLTESEATEMISVMPMDLLQRMISNEKSENSRHYRDLAVDIISVLLSSCSAEDLLKFKCLIEPLRTSIVSQRKWDVQQLENMCDALLRISGDLLSVNDVAEIIDVLSKTLNEVTEQLPSMILLHSITDLLKRLVNEREYIPMDELMRYTFPSRLKVVIKRLIQTNNISDDYRMMCFILCALLVCLFDFQWFGGDPQFLILLSALTHVELRLILDKPEMINVEDLISCATLGESFIQCIEEGDFLDDQQATVVGRNCQECVSYVCEYLIECRRDETVELQSNVEIVLYRLICSYLAIGGSDTINSSLIDDVLLALVDIARRSCEHGDASVVEMLLPSLPNFNSLPSSCLDLIVLFLERQSSIGDYDRLSAKVARVVDELKDKNNWYSEGSLTSAKELAQKLGSRDLIEAFSALK</sequence>